<name>A0A085Z8K0_9FLAO</name>
<dbReference type="SUPFAM" id="SSF82171">
    <property type="entry name" value="DPP6 N-terminal domain-like"/>
    <property type="match status" value="1"/>
</dbReference>
<accession>A0A085Z8K0</accession>
<feature type="domain" description="Peptidase S9 prolyl oligopeptidase catalytic" evidence="2">
    <location>
        <begin position="452"/>
        <end position="666"/>
    </location>
</feature>
<dbReference type="GO" id="GO:0006508">
    <property type="term" value="P:proteolysis"/>
    <property type="evidence" value="ECO:0007669"/>
    <property type="project" value="InterPro"/>
</dbReference>
<dbReference type="AlphaFoldDB" id="A0A085Z8K0"/>
<dbReference type="eggNOG" id="COG0823">
    <property type="taxonomic scope" value="Bacteria"/>
</dbReference>
<dbReference type="EMBL" id="JPRP01000001">
    <property type="protein sequence ID" value="KFF00764.1"/>
    <property type="molecule type" value="Genomic_DNA"/>
</dbReference>
<keyword evidence="4" id="KW-1185">Reference proteome</keyword>
<organism evidence="3 4">
    <name type="scientific">Chryseobacterium formosense</name>
    <dbReference type="NCBI Taxonomy" id="236814"/>
    <lineage>
        <taxon>Bacteria</taxon>
        <taxon>Pseudomonadati</taxon>
        <taxon>Bacteroidota</taxon>
        <taxon>Flavobacteriia</taxon>
        <taxon>Flavobacteriales</taxon>
        <taxon>Weeksellaceae</taxon>
        <taxon>Chryseobacterium group</taxon>
        <taxon>Chryseobacterium</taxon>
    </lineage>
</organism>
<dbReference type="Proteomes" id="UP000028713">
    <property type="component" value="Unassembled WGS sequence"/>
</dbReference>
<evidence type="ECO:0000313" key="4">
    <source>
        <dbReference type="Proteomes" id="UP000028713"/>
    </source>
</evidence>
<dbReference type="SUPFAM" id="SSF53474">
    <property type="entry name" value="alpha/beta-Hydrolases"/>
    <property type="match status" value="1"/>
</dbReference>
<dbReference type="eggNOG" id="COG1506">
    <property type="taxonomic scope" value="Bacteria"/>
</dbReference>
<dbReference type="RefSeq" id="WP_034675415.1">
    <property type="nucleotide sequence ID" value="NZ_FPAP01000001.1"/>
</dbReference>
<dbReference type="InterPro" id="IPR029058">
    <property type="entry name" value="AB_hydrolase_fold"/>
</dbReference>
<dbReference type="PANTHER" id="PTHR42776:SF27">
    <property type="entry name" value="DIPEPTIDYL PEPTIDASE FAMILY MEMBER 6"/>
    <property type="match status" value="1"/>
</dbReference>
<dbReference type="PANTHER" id="PTHR42776">
    <property type="entry name" value="SERINE PEPTIDASE S9 FAMILY MEMBER"/>
    <property type="match status" value="1"/>
</dbReference>
<dbReference type="InterPro" id="IPR011042">
    <property type="entry name" value="6-blade_b-propeller_TolB-like"/>
</dbReference>
<dbReference type="OrthoDB" id="108903at2"/>
<dbReference type="Pfam" id="PF00326">
    <property type="entry name" value="Peptidase_S9"/>
    <property type="match status" value="1"/>
</dbReference>
<dbReference type="GO" id="GO:0004252">
    <property type="term" value="F:serine-type endopeptidase activity"/>
    <property type="evidence" value="ECO:0007669"/>
    <property type="project" value="TreeGrafter"/>
</dbReference>
<gene>
    <name evidence="3" type="ORF">IX39_09120</name>
</gene>
<proteinExistence type="predicted"/>
<sequence length="667" mass="76603">MNLHSKIFGITQVVITSLMMNAQTTENKLPGDPTLVSSKATIDKLISYDKGNFKYKVEDYFARPKASQFKISPDGQYLSYKEKDKDSKNHVYVKDLKSGKITKALVEKDDLIRGYGWLDKKRLYYTQDKGGNENIHLYAADIDGKNLKDLTPYEGITLNSVRLIKDTEFVIVTMNKNNKQIFEPYRINFNTGEMTQLYENKDVKSPIDDYLFDREGNLRGYTILENGLTTKLYYKDLQTGKFNLIKATDWKDTFSVIGFNDNSKNKDEVYLITNIDSDKSRIVLYDLKKNALIKEVYSNPTFDVYSISQAGKYRNYELDYISYNGIKSETIPVSKFYKEIHDKLTSEFGDKQFGIASSDDKNEKLLVVVDSDKLYGKYYEYDTKTKTTKLLFDLMPQLKEEDMAEMRPIEFKSRDGLTIHGYITLPKAALKGEKVPLIVNPHGGPQGIRDDWGFNPETQLFASRGYATLQVNFRISGGYGKEFQKSGYKQIGRKAMDDVEDGVKYAIEQGWIDKNKVAIYGGSHGGYATLMGLIKTPDLYSCGVDYVGVSNIFTFFDSFPEYWKPYKEMVKQIWYDLDNPEEAEIAKEVSPVFQIDKIKKPLFVVQGANDPRVNINESDQIVKALRNKGFEVPYMVKYDEGHGFGKEPNRIEFYKSMLGFFAENFNK</sequence>
<keyword evidence="1" id="KW-0378">Hydrolase</keyword>
<protein>
    <submittedName>
        <fullName evidence="3">Peptidase S9</fullName>
    </submittedName>
</protein>
<evidence type="ECO:0000313" key="3">
    <source>
        <dbReference type="EMBL" id="KFF00764.1"/>
    </source>
</evidence>
<dbReference type="Gene3D" id="2.120.10.30">
    <property type="entry name" value="TolB, C-terminal domain"/>
    <property type="match status" value="1"/>
</dbReference>
<evidence type="ECO:0000259" key="2">
    <source>
        <dbReference type="Pfam" id="PF00326"/>
    </source>
</evidence>
<reference evidence="3 4" key="1">
    <citation type="submission" date="2014-07" db="EMBL/GenBank/DDBJ databases">
        <title>Genome of Chryseobacterium formosense LMG 24722.</title>
        <authorList>
            <person name="Pipes S.E."/>
            <person name="Stropko S.J."/>
            <person name="Newman J.D."/>
        </authorList>
    </citation>
    <scope>NUCLEOTIDE SEQUENCE [LARGE SCALE GENOMIC DNA]</scope>
    <source>
        <strain evidence="3 4">LMG 24722</strain>
    </source>
</reference>
<dbReference type="InterPro" id="IPR001375">
    <property type="entry name" value="Peptidase_S9_cat"/>
</dbReference>
<dbReference type="Gene3D" id="3.40.50.1820">
    <property type="entry name" value="alpha/beta hydrolase"/>
    <property type="match status" value="1"/>
</dbReference>
<evidence type="ECO:0000256" key="1">
    <source>
        <dbReference type="ARBA" id="ARBA00022801"/>
    </source>
</evidence>
<dbReference type="STRING" id="236814.IX39_09120"/>
<comment type="caution">
    <text evidence="3">The sequence shown here is derived from an EMBL/GenBank/DDBJ whole genome shotgun (WGS) entry which is preliminary data.</text>
</comment>